<protein>
    <submittedName>
        <fullName evidence="1">Uncharacterized protein</fullName>
    </submittedName>
</protein>
<dbReference type="Proteomes" id="UP000249419">
    <property type="component" value="Unassembled WGS sequence"/>
</dbReference>
<organism evidence="1 2">
    <name type="scientific">Micromonospora saelicesensis</name>
    <dbReference type="NCBI Taxonomy" id="285676"/>
    <lineage>
        <taxon>Bacteria</taxon>
        <taxon>Bacillati</taxon>
        <taxon>Actinomycetota</taxon>
        <taxon>Actinomycetes</taxon>
        <taxon>Micromonosporales</taxon>
        <taxon>Micromonosporaceae</taxon>
        <taxon>Micromonospora</taxon>
    </lineage>
</organism>
<comment type="caution">
    <text evidence="1">The sequence shown here is derived from an EMBL/GenBank/DDBJ whole genome shotgun (WGS) entry which is preliminary data.</text>
</comment>
<proteinExistence type="predicted"/>
<evidence type="ECO:0000313" key="1">
    <source>
        <dbReference type="EMBL" id="RAO33951.1"/>
    </source>
</evidence>
<sequence length="89" mass="9860">MVPGMTAAETPEHITRTRMVTARAVLRGQADLRTYPYRLLAVVSHHGLGGDKVSEAVAAAEVLDQFGWDLVNISEFASNKIVYAFMRKR</sequence>
<gene>
    <name evidence="1" type="ORF">PSN13_02818</name>
</gene>
<accession>A0A328NQW5</accession>
<evidence type="ECO:0000313" key="2">
    <source>
        <dbReference type="Proteomes" id="UP000249419"/>
    </source>
</evidence>
<dbReference type="AlphaFoldDB" id="A0A328NQW5"/>
<reference evidence="1 2" key="1">
    <citation type="submission" date="2018-03" db="EMBL/GenBank/DDBJ databases">
        <title>Defining the species Micromonospora saelicesensis and Micromonospora noduli under the framework of genomics.</title>
        <authorList>
            <person name="Riesco R."/>
            <person name="Trujillo M.E."/>
        </authorList>
    </citation>
    <scope>NUCLEOTIDE SEQUENCE [LARGE SCALE GENOMIC DNA]</scope>
    <source>
        <strain evidence="1 2">PSN13</strain>
    </source>
</reference>
<dbReference type="EMBL" id="PYAG01000012">
    <property type="protein sequence ID" value="RAO33951.1"/>
    <property type="molecule type" value="Genomic_DNA"/>
</dbReference>
<name>A0A328NQW5_9ACTN</name>